<dbReference type="AlphaFoldDB" id="A0A8H2VYJ7"/>
<feature type="transmembrane region" description="Helical" evidence="3">
    <location>
        <begin position="45"/>
        <end position="63"/>
    </location>
</feature>
<protein>
    <submittedName>
        <fullName evidence="4">1455e00b-4ad4-4a94-bb34-989eaef02ca1</fullName>
    </submittedName>
</protein>
<evidence type="ECO:0000313" key="4">
    <source>
        <dbReference type="EMBL" id="CAD6447314.1"/>
    </source>
</evidence>
<dbReference type="GO" id="GO:0043386">
    <property type="term" value="P:mycotoxin biosynthetic process"/>
    <property type="evidence" value="ECO:0007669"/>
    <property type="project" value="InterPro"/>
</dbReference>
<organism evidence="4 5">
    <name type="scientific">Sclerotinia trifoliorum</name>
    <dbReference type="NCBI Taxonomy" id="28548"/>
    <lineage>
        <taxon>Eukaryota</taxon>
        <taxon>Fungi</taxon>
        <taxon>Dikarya</taxon>
        <taxon>Ascomycota</taxon>
        <taxon>Pezizomycotina</taxon>
        <taxon>Leotiomycetes</taxon>
        <taxon>Helotiales</taxon>
        <taxon>Sclerotiniaceae</taxon>
        <taxon>Sclerotinia</taxon>
    </lineage>
</organism>
<evidence type="ECO:0000256" key="3">
    <source>
        <dbReference type="SAM" id="Phobius"/>
    </source>
</evidence>
<evidence type="ECO:0000256" key="2">
    <source>
        <dbReference type="ARBA" id="ARBA00035112"/>
    </source>
</evidence>
<comment type="pathway">
    <text evidence="1">Mycotoxin biosynthesis.</text>
</comment>
<dbReference type="EMBL" id="CAJHIA010000025">
    <property type="protein sequence ID" value="CAD6447314.1"/>
    <property type="molecule type" value="Genomic_DNA"/>
</dbReference>
<comment type="caution">
    <text evidence="4">The sequence shown here is derived from an EMBL/GenBank/DDBJ whole genome shotgun (WGS) entry which is preliminary data.</text>
</comment>
<dbReference type="InterPro" id="IPR021765">
    <property type="entry name" value="UstYa-like"/>
</dbReference>
<sequence>MKSYFLRWKNYRQVDQPDDSSSETNEPFLDKENGYPTFHEKPRPFLTFILVTSIVFNFLLLAFSLKQSWSPRTDVFQQMYTPAKSVIEYHNQNFENPIPKIDDEWAGPPTPERNARWAKLHYVGDTGLTKHEASQLLNKTAAALPGTDDNYPIVLTVFHDLHCLDAIRLTLGYLRDPKWNATVNPYNTEWPENFKSGLYSTDHAHHCFNSLRQSLQCFSDVTPQVFQYHPDRNLVISNFNVMHTCRNFDAIHQWALDHAYAGVFNFTGWRDEQGICGPDGCSH</sequence>
<evidence type="ECO:0000313" key="5">
    <source>
        <dbReference type="Proteomes" id="UP000624404"/>
    </source>
</evidence>
<gene>
    <name evidence="4" type="ORF">SCLTRI_LOCUS7106</name>
</gene>
<dbReference type="Pfam" id="PF11807">
    <property type="entry name" value="UstYa"/>
    <property type="match status" value="1"/>
</dbReference>
<keyword evidence="3" id="KW-0812">Transmembrane</keyword>
<keyword evidence="3" id="KW-0472">Membrane</keyword>
<proteinExistence type="inferred from homology"/>
<keyword evidence="5" id="KW-1185">Reference proteome</keyword>
<dbReference type="OrthoDB" id="3443637at2759"/>
<reference evidence="4" key="1">
    <citation type="submission" date="2020-10" db="EMBL/GenBank/DDBJ databases">
        <authorList>
            <person name="Kusch S."/>
        </authorList>
    </citation>
    <scope>NUCLEOTIDE SEQUENCE</scope>
    <source>
        <strain evidence="4">SwB9</strain>
    </source>
</reference>
<keyword evidence="3" id="KW-1133">Transmembrane helix</keyword>
<dbReference type="PANTHER" id="PTHR33365">
    <property type="entry name" value="YALI0B05434P"/>
    <property type="match status" value="1"/>
</dbReference>
<dbReference type="Proteomes" id="UP000624404">
    <property type="component" value="Unassembled WGS sequence"/>
</dbReference>
<name>A0A8H2VYJ7_9HELO</name>
<dbReference type="PANTHER" id="PTHR33365:SF4">
    <property type="entry name" value="CYCLOCHLOROTINE BIOSYNTHESIS PROTEIN O"/>
    <property type="match status" value="1"/>
</dbReference>
<accession>A0A8H2VYJ7</accession>
<evidence type="ECO:0000256" key="1">
    <source>
        <dbReference type="ARBA" id="ARBA00004685"/>
    </source>
</evidence>
<comment type="similarity">
    <text evidence="2">Belongs to the ustYa family.</text>
</comment>